<gene>
    <name evidence="1" type="ORF">G9Q97_18795</name>
</gene>
<dbReference type="Proteomes" id="UP000649799">
    <property type="component" value="Unassembled WGS sequence"/>
</dbReference>
<accession>A0ABX0HEU6</accession>
<comment type="caution">
    <text evidence="1">The sequence shown here is derived from an EMBL/GenBank/DDBJ whole genome shotgun (WGS) entry which is preliminary data.</text>
</comment>
<sequence>MKADVSFMAGAAKVDTTPPLGTIINGDFITHYANEIHDPLFAKALWLENGVSTLVFVVVDICVMGQKLIDEAKAQIRQEQGLDPSCIMVCSTHTHAAGAVEEVHLVQADLAYRRKIPGKIAQAVSQAREKRKPARLAFGSARAPEHAVCRRFWMQENYIPINPVTGDRDAVKTNPSGAEKEIIRPVSSPDTELAFLAVQTVQGEWISILANYSMHYVGDWENGTITADYFGTFSGALKKMLGANEDFVGILTNGTSGDVNIWDFLKEKNYPKVHFAKSKLIGADLAGKVTEQIPSLQWETHPELGISYKVVEVNRRLPNERELARAREMVARGDYENLQPNQEGWAYLYAREQVLLAEFHSIAQCPVQVFHIGEGRVGALPGEIFAETGLKIKQELKGKPYFTVCMANGNLGYVPPAHELERGGYETWRCRISNLDGQAEEILRNKLLELINGNE</sequence>
<dbReference type="EMBL" id="JAANYN010000009">
    <property type="protein sequence ID" value="NHE58864.1"/>
    <property type="molecule type" value="Genomic_DNA"/>
</dbReference>
<evidence type="ECO:0000313" key="1">
    <source>
        <dbReference type="EMBL" id="NHE58864.1"/>
    </source>
</evidence>
<dbReference type="RefSeq" id="WP_166149669.1">
    <property type="nucleotide sequence ID" value="NZ_JAANYN010000009.1"/>
</dbReference>
<reference evidence="1 2" key="1">
    <citation type="submission" date="2020-03" db="EMBL/GenBank/DDBJ databases">
        <title>Cyclobacterium plantarum sp. nov., a marine bacterium isolated from a coastal-marine wetland.</title>
        <authorList>
            <person name="Sanchez-Porro C."/>
            <person name="Ventosa A."/>
            <person name="Amoozegar M."/>
        </authorList>
    </citation>
    <scope>NUCLEOTIDE SEQUENCE [LARGE SCALE GENOMIC DNA]</scope>
    <source>
        <strain evidence="1 2">GBPx2</strain>
    </source>
</reference>
<keyword evidence="2" id="KW-1185">Reference proteome</keyword>
<name>A0ABX0HEU6_9BACT</name>
<proteinExistence type="predicted"/>
<evidence type="ECO:0008006" key="3">
    <source>
        <dbReference type="Google" id="ProtNLM"/>
    </source>
</evidence>
<organism evidence="1 2">
    <name type="scientific">Cyclobacterium plantarum</name>
    <dbReference type="NCBI Taxonomy" id="2716263"/>
    <lineage>
        <taxon>Bacteria</taxon>
        <taxon>Pseudomonadati</taxon>
        <taxon>Bacteroidota</taxon>
        <taxon>Cytophagia</taxon>
        <taxon>Cytophagales</taxon>
        <taxon>Cyclobacteriaceae</taxon>
        <taxon>Cyclobacterium</taxon>
    </lineage>
</organism>
<evidence type="ECO:0000313" key="2">
    <source>
        <dbReference type="Proteomes" id="UP000649799"/>
    </source>
</evidence>
<protein>
    <recommendedName>
        <fullName evidence="3">Neutral/alkaline non-lysosomal ceramidase N-terminal domain-containing protein</fullName>
    </recommendedName>
</protein>